<evidence type="ECO:0000256" key="5">
    <source>
        <dbReference type="ARBA" id="ARBA00022840"/>
    </source>
</evidence>
<dbReference type="GO" id="GO:0046314">
    <property type="term" value="P:phosphocreatine biosynthetic process"/>
    <property type="evidence" value="ECO:0007669"/>
    <property type="project" value="InterPro"/>
</dbReference>
<evidence type="ECO:0000313" key="12">
    <source>
        <dbReference type="Proteomes" id="UP000276133"/>
    </source>
</evidence>
<dbReference type="STRING" id="10195.A0A3M7SXB8"/>
<evidence type="ECO:0000259" key="9">
    <source>
        <dbReference type="PROSITE" id="PS51509"/>
    </source>
</evidence>
<evidence type="ECO:0000256" key="3">
    <source>
        <dbReference type="ARBA" id="ARBA00022741"/>
    </source>
</evidence>
<keyword evidence="12" id="KW-1185">Reference proteome</keyword>
<feature type="binding site" evidence="7">
    <location>
        <position position="213"/>
    </location>
    <ligand>
        <name>ATP</name>
        <dbReference type="ChEBI" id="CHEBI:30616"/>
    </ligand>
</feature>
<feature type="binding site" evidence="7">
    <location>
        <begin position="264"/>
        <end position="268"/>
    </location>
    <ligand>
        <name>ATP</name>
        <dbReference type="ChEBI" id="CHEBI:30616"/>
    </ligand>
</feature>
<feature type="domain" description="Phosphagen kinase N-terminal" evidence="9">
    <location>
        <begin position="1"/>
        <end position="74"/>
    </location>
</feature>
<dbReference type="Pfam" id="PF02807">
    <property type="entry name" value="ATP-gua_PtransN"/>
    <property type="match status" value="1"/>
</dbReference>
<dbReference type="InterPro" id="IPR000749">
    <property type="entry name" value="ATP-guanido_PTrfase"/>
</dbReference>
<evidence type="ECO:0000256" key="8">
    <source>
        <dbReference type="RuleBase" id="RU000505"/>
    </source>
</evidence>
<dbReference type="InterPro" id="IPR014746">
    <property type="entry name" value="Gln_synth/guanido_kin_cat_dom"/>
</dbReference>
<keyword evidence="5 7" id="KW-0067">ATP-binding</keyword>
<dbReference type="GO" id="GO:0005615">
    <property type="term" value="C:extracellular space"/>
    <property type="evidence" value="ECO:0007669"/>
    <property type="project" value="TreeGrafter"/>
</dbReference>
<dbReference type="FunFam" id="1.10.135.10:FF:000003">
    <property type="entry name" value="Three-domain arginine kinase"/>
    <property type="match status" value="1"/>
</dbReference>
<feature type="binding site" evidence="7">
    <location>
        <begin position="105"/>
        <end position="109"/>
    </location>
    <ligand>
        <name>ATP</name>
        <dbReference type="ChEBI" id="CHEBI:30616"/>
    </ligand>
</feature>
<dbReference type="FunFam" id="3.30.590.10:FF:000006">
    <property type="entry name" value="Arginine kinase 1"/>
    <property type="match status" value="1"/>
</dbReference>
<organism evidence="11 12">
    <name type="scientific">Brachionus plicatilis</name>
    <name type="common">Marine rotifer</name>
    <name type="synonym">Brachionus muelleri</name>
    <dbReference type="NCBI Taxonomy" id="10195"/>
    <lineage>
        <taxon>Eukaryota</taxon>
        <taxon>Metazoa</taxon>
        <taxon>Spiralia</taxon>
        <taxon>Gnathifera</taxon>
        <taxon>Rotifera</taxon>
        <taxon>Eurotatoria</taxon>
        <taxon>Monogononta</taxon>
        <taxon>Pseudotrocha</taxon>
        <taxon>Ploima</taxon>
        <taxon>Brachionidae</taxon>
        <taxon>Brachionus</taxon>
    </lineage>
</organism>
<dbReference type="OrthoDB" id="430219at2759"/>
<name>A0A3M7SXB8_BRAPC</name>
<dbReference type="Pfam" id="PF00217">
    <property type="entry name" value="ATP-gua_Ptrans"/>
    <property type="match status" value="1"/>
</dbReference>
<dbReference type="SUPFAM" id="SSF55931">
    <property type="entry name" value="Glutamine synthetase/guanido kinase"/>
    <property type="match status" value="1"/>
</dbReference>
<dbReference type="EMBL" id="REGN01000651">
    <property type="protein sequence ID" value="RNA40335.1"/>
    <property type="molecule type" value="Genomic_DNA"/>
</dbReference>
<gene>
    <name evidence="11" type="ORF">BpHYR1_042475</name>
</gene>
<dbReference type="Gene3D" id="3.30.590.10">
    <property type="entry name" value="Glutamine synthetase/guanido kinase, catalytic domain"/>
    <property type="match status" value="1"/>
</dbReference>
<evidence type="ECO:0000256" key="7">
    <source>
        <dbReference type="PROSITE-ProRule" id="PRU00843"/>
    </source>
</evidence>
<evidence type="ECO:0000313" key="11">
    <source>
        <dbReference type="EMBL" id="RNA40335.1"/>
    </source>
</evidence>
<dbReference type="GO" id="GO:0005524">
    <property type="term" value="F:ATP binding"/>
    <property type="evidence" value="ECO:0007669"/>
    <property type="project" value="UniProtKB-UniRule"/>
</dbReference>
<dbReference type="InterPro" id="IPR022413">
    <property type="entry name" value="ATP-guanido_PTrfase_N"/>
</dbReference>
<dbReference type="InterPro" id="IPR036802">
    <property type="entry name" value="ATP-guanido_PTrfase_N_sf"/>
</dbReference>
<reference evidence="11 12" key="1">
    <citation type="journal article" date="2018" name="Sci. Rep.">
        <title>Genomic signatures of local adaptation to the degree of environmental predictability in rotifers.</title>
        <authorList>
            <person name="Franch-Gras L."/>
            <person name="Hahn C."/>
            <person name="Garcia-Roger E.M."/>
            <person name="Carmona M.J."/>
            <person name="Serra M."/>
            <person name="Gomez A."/>
        </authorList>
    </citation>
    <scope>NUCLEOTIDE SEQUENCE [LARGE SCALE GENOMIC DNA]</scope>
    <source>
        <strain evidence="11">HYR1</strain>
    </source>
</reference>
<dbReference type="PROSITE" id="PS00112">
    <property type="entry name" value="PHOSPHAGEN_KINASE"/>
    <property type="match status" value="1"/>
</dbReference>
<keyword evidence="3 7" id="KW-0547">Nucleotide-binding</keyword>
<proteinExistence type="inferred from homology"/>
<dbReference type="PROSITE" id="PS51510">
    <property type="entry name" value="PHOSPHAGEN_KINASE_C"/>
    <property type="match status" value="1"/>
</dbReference>
<evidence type="ECO:0000259" key="10">
    <source>
        <dbReference type="PROSITE" id="PS51510"/>
    </source>
</evidence>
<dbReference type="PANTHER" id="PTHR11547:SF38">
    <property type="entry name" value="ARGININE KINASE 1-RELATED"/>
    <property type="match status" value="1"/>
</dbReference>
<evidence type="ECO:0000256" key="4">
    <source>
        <dbReference type="ARBA" id="ARBA00022777"/>
    </source>
</evidence>
<protein>
    <submittedName>
        <fullName evidence="11">Arginine kinase</fullName>
    </submittedName>
</protein>
<dbReference type="PANTHER" id="PTHR11547">
    <property type="entry name" value="ARGININE OR CREATINE KINASE"/>
    <property type="match status" value="1"/>
</dbReference>
<evidence type="ECO:0000256" key="2">
    <source>
        <dbReference type="ARBA" id="ARBA00022679"/>
    </source>
</evidence>
<comment type="caution">
    <text evidence="11">The sequence shown here is derived from an EMBL/GenBank/DDBJ whole genome shotgun (WGS) entry which is preliminary data.</text>
</comment>
<dbReference type="GO" id="GO:0004111">
    <property type="term" value="F:creatine kinase activity"/>
    <property type="evidence" value="ECO:0007669"/>
    <property type="project" value="InterPro"/>
</dbReference>
<dbReference type="Gene3D" id="1.10.135.10">
    <property type="entry name" value="ATP:guanido phosphotransferase, N-terminal domain"/>
    <property type="match status" value="1"/>
</dbReference>
<feature type="binding site" evidence="7">
    <location>
        <position position="168"/>
    </location>
    <ligand>
        <name>ATP</name>
        <dbReference type="ChEBI" id="CHEBI:30616"/>
    </ligand>
</feature>
<keyword evidence="2 7" id="KW-0808">Transferase</keyword>
<sequence>MSHGSKKPSLTEKYLPKDLWKWLSVKTSFGTTVYDCVKSALEHPDSNVGLYAPDPEAYDTFSELFHPVIAEYHKVEVETLKSIHDLGSADNLEDLPQNYADQIVSTRVRVGRTVKGFPMASKLTRDTRLELESKIKEGLSKLDGELAGTYKSLTEMTKAEKDALIEEHILYNDADDKYLRDAGGYDDWPVGRGIFMNNDKNFIVWVNEEDHIRIISMQKGASLKQVWGRLVKAIHAMETVMEFVRHDKFGYLTFCPTNIGTGLRASVHVKVPKTAESGKLNEICSSMDLQPRGIHGEHTESVGGVYDISNKIRIGRTEWDLINTMWVGVKKLLENELA</sequence>
<feature type="domain" description="Phosphagen kinase C-terminal" evidence="10">
    <location>
        <begin position="102"/>
        <end position="338"/>
    </location>
</feature>
<dbReference type="InterPro" id="IPR022414">
    <property type="entry name" value="ATP-guanido_PTrfase_cat"/>
</dbReference>
<keyword evidence="4 7" id="KW-0418">Kinase</keyword>
<evidence type="ECO:0000256" key="6">
    <source>
        <dbReference type="PROSITE-ProRule" id="PRU00842"/>
    </source>
</evidence>
<dbReference type="SUPFAM" id="SSF48034">
    <property type="entry name" value="Guanido kinase N-terminal domain"/>
    <property type="match status" value="1"/>
</dbReference>
<comment type="similarity">
    <text evidence="1 6 8">Belongs to the ATP:guanido phosphotransferase family.</text>
</comment>
<accession>A0A3M7SXB8</accession>
<dbReference type="PROSITE" id="PS51509">
    <property type="entry name" value="PHOSPHAGEN_KINASE_N"/>
    <property type="match status" value="1"/>
</dbReference>
<evidence type="ECO:0000256" key="1">
    <source>
        <dbReference type="ARBA" id="ARBA00006798"/>
    </source>
</evidence>
<dbReference type="AlphaFoldDB" id="A0A3M7SXB8"/>
<dbReference type="GO" id="GO:0004054">
    <property type="term" value="F:arginine kinase activity"/>
    <property type="evidence" value="ECO:0007669"/>
    <property type="project" value="UniProtKB-ARBA"/>
</dbReference>
<feature type="binding site" evidence="7">
    <location>
        <begin position="292"/>
        <end position="297"/>
    </location>
    <ligand>
        <name>ATP</name>
        <dbReference type="ChEBI" id="CHEBI:30616"/>
    </ligand>
</feature>
<dbReference type="InterPro" id="IPR022415">
    <property type="entry name" value="ATP-guanido_PTrfase_AS"/>
</dbReference>
<dbReference type="Proteomes" id="UP000276133">
    <property type="component" value="Unassembled WGS sequence"/>
</dbReference>